<evidence type="ECO:0000256" key="7">
    <source>
        <dbReference type="ARBA" id="ARBA00022833"/>
    </source>
</evidence>
<dbReference type="PANTHER" id="PTHR42837">
    <property type="entry name" value="REGULATOR OF SIGMA-E PROTEASE RSEP"/>
    <property type="match status" value="1"/>
</dbReference>
<dbReference type="CDD" id="cd06163">
    <property type="entry name" value="S2P-M50_PDZ_RseP-like"/>
    <property type="match status" value="1"/>
</dbReference>
<feature type="transmembrane region" description="Helical" evidence="11">
    <location>
        <begin position="394"/>
        <end position="412"/>
    </location>
</feature>
<dbReference type="InterPro" id="IPR008915">
    <property type="entry name" value="Peptidase_M50"/>
</dbReference>
<dbReference type="SMART" id="SM00228">
    <property type="entry name" value="PDZ"/>
    <property type="match status" value="1"/>
</dbReference>
<reference evidence="13 14" key="1">
    <citation type="submission" date="2020-02" db="EMBL/GenBank/DDBJ databases">
        <authorList>
            <person name="Li X.-J."/>
            <person name="Han X.-M."/>
        </authorList>
    </citation>
    <scope>NUCLEOTIDE SEQUENCE [LARGE SCALE GENOMIC DNA]</scope>
    <source>
        <strain evidence="13 14">CCTCC AB 2017055</strain>
    </source>
</reference>
<keyword evidence="14" id="KW-1185">Reference proteome</keyword>
<keyword evidence="4" id="KW-0645">Protease</keyword>
<evidence type="ECO:0000256" key="6">
    <source>
        <dbReference type="ARBA" id="ARBA00022801"/>
    </source>
</evidence>
<keyword evidence="9" id="KW-0482">Metalloprotease</keyword>
<dbReference type="EMBL" id="JAAGOA010000004">
    <property type="protein sequence ID" value="NEE00016.1"/>
    <property type="molecule type" value="Genomic_DNA"/>
</dbReference>
<dbReference type="GO" id="GO:0016020">
    <property type="term" value="C:membrane"/>
    <property type="evidence" value="ECO:0007669"/>
    <property type="project" value="UniProtKB-SubCell"/>
</dbReference>
<protein>
    <submittedName>
        <fullName evidence="13">PDZ domain-containing protein</fullName>
    </submittedName>
</protein>
<evidence type="ECO:0000256" key="2">
    <source>
        <dbReference type="ARBA" id="ARBA00004141"/>
    </source>
</evidence>
<dbReference type="InterPro" id="IPR036034">
    <property type="entry name" value="PDZ_sf"/>
</dbReference>
<dbReference type="SUPFAM" id="SSF50156">
    <property type="entry name" value="PDZ domain-like"/>
    <property type="match status" value="1"/>
</dbReference>
<dbReference type="GO" id="GO:0006508">
    <property type="term" value="P:proteolysis"/>
    <property type="evidence" value="ECO:0007669"/>
    <property type="project" value="UniProtKB-KW"/>
</dbReference>
<dbReference type="InterPro" id="IPR004387">
    <property type="entry name" value="Pept_M50_Zn"/>
</dbReference>
<dbReference type="Pfam" id="PF02163">
    <property type="entry name" value="Peptidase_M50"/>
    <property type="match status" value="1"/>
</dbReference>
<keyword evidence="6" id="KW-0378">Hydrolase</keyword>
<dbReference type="AlphaFoldDB" id="A0A6L9S4F4"/>
<accession>A0A6L9S4F4</accession>
<keyword evidence="5 11" id="KW-0812">Transmembrane</keyword>
<keyword evidence="10 11" id="KW-0472">Membrane</keyword>
<evidence type="ECO:0000313" key="14">
    <source>
        <dbReference type="Proteomes" id="UP000475214"/>
    </source>
</evidence>
<organism evidence="13 14">
    <name type="scientific">Phytoactinopolyspora halotolerans</name>
    <dbReference type="NCBI Taxonomy" id="1981512"/>
    <lineage>
        <taxon>Bacteria</taxon>
        <taxon>Bacillati</taxon>
        <taxon>Actinomycetota</taxon>
        <taxon>Actinomycetes</taxon>
        <taxon>Jiangellales</taxon>
        <taxon>Jiangellaceae</taxon>
        <taxon>Phytoactinopolyspora</taxon>
    </lineage>
</organism>
<evidence type="ECO:0000256" key="9">
    <source>
        <dbReference type="ARBA" id="ARBA00023049"/>
    </source>
</evidence>
<keyword evidence="8 11" id="KW-1133">Transmembrane helix</keyword>
<evidence type="ECO:0000256" key="3">
    <source>
        <dbReference type="ARBA" id="ARBA00007931"/>
    </source>
</evidence>
<name>A0A6L9S4F4_9ACTN</name>
<comment type="similarity">
    <text evidence="3">Belongs to the peptidase M50B family.</text>
</comment>
<evidence type="ECO:0000256" key="4">
    <source>
        <dbReference type="ARBA" id="ARBA00022670"/>
    </source>
</evidence>
<gene>
    <name evidence="13" type="ORF">G1H10_07515</name>
</gene>
<feature type="transmembrane region" description="Helical" evidence="11">
    <location>
        <begin position="332"/>
        <end position="352"/>
    </location>
</feature>
<feature type="domain" description="PDZ" evidence="12">
    <location>
        <begin position="131"/>
        <end position="220"/>
    </location>
</feature>
<proteinExistence type="inferred from homology"/>
<sequence>MVSIALHEIGHLVPAKLFGIKVTQYMVGFGRTVWSRKRGETEYGFKAVPLGGFIRMIGMFPPEPGGDPSRLRKASTGPFQALVEDARRGVKEEIQPGDEDRVFYRKAWWKKLIVMLGGPAMNVVLALLLAGGVLMTFGNPEKPVLAPTVSQVSECVIPASEERLECQPDDQPAPAAAAGVQPGDEIVSFNGTPVESWEQVSAEIRAAGAGQVQLGVVRDGEQVTLTPDLIMAERHTEDSTVDDPQYSEVGFLGVSPIIDGYEKEDVVGVVGWSGEFITRMLDAMANIPERMVNVWDAAFGGGEREADTPVSIVGAGRIGGEIVSELAGAERIMTFVMLLATFNMAIAIFNLVPLLPLDGGHAAGAIWEGIKRAFAKVTRRPAPRPVDVAKALPVAYGVAFVLIGMAVLLIYADIVNPIRLFG</sequence>
<dbReference type="Pfam" id="PF17820">
    <property type="entry name" value="PDZ_6"/>
    <property type="match status" value="1"/>
</dbReference>
<evidence type="ECO:0000256" key="5">
    <source>
        <dbReference type="ARBA" id="ARBA00022692"/>
    </source>
</evidence>
<keyword evidence="7" id="KW-0862">Zinc</keyword>
<dbReference type="InterPro" id="IPR001478">
    <property type="entry name" value="PDZ"/>
</dbReference>
<dbReference type="Proteomes" id="UP000475214">
    <property type="component" value="Unassembled WGS sequence"/>
</dbReference>
<dbReference type="Gene3D" id="2.30.42.10">
    <property type="match status" value="1"/>
</dbReference>
<evidence type="ECO:0000256" key="1">
    <source>
        <dbReference type="ARBA" id="ARBA00001947"/>
    </source>
</evidence>
<dbReference type="GO" id="GO:0004222">
    <property type="term" value="F:metalloendopeptidase activity"/>
    <property type="evidence" value="ECO:0007669"/>
    <property type="project" value="InterPro"/>
</dbReference>
<comment type="subcellular location">
    <subcellularLocation>
        <location evidence="2">Membrane</location>
        <topology evidence="2">Multi-pass membrane protein</topology>
    </subcellularLocation>
</comment>
<evidence type="ECO:0000256" key="11">
    <source>
        <dbReference type="SAM" id="Phobius"/>
    </source>
</evidence>
<evidence type="ECO:0000259" key="12">
    <source>
        <dbReference type="SMART" id="SM00228"/>
    </source>
</evidence>
<comment type="caution">
    <text evidence="13">The sequence shown here is derived from an EMBL/GenBank/DDBJ whole genome shotgun (WGS) entry which is preliminary data.</text>
</comment>
<evidence type="ECO:0000313" key="13">
    <source>
        <dbReference type="EMBL" id="NEE00016.1"/>
    </source>
</evidence>
<comment type="cofactor">
    <cofactor evidence="1">
        <name>Zn(2+)</name>
        <dbReference type="ChEBI" id="CHEBI:29105"/>
    </cofactor>
</comment>
<feature type="transmembrane region" description="Helical" evidence="11">
    <location>
        <begin position="112"/>
        <end position="137"/>
    </location>
</feature>
<dbReference type="PANTHER" id="PTHR42837:SF2">
    <property type="entry name" value="MEMBRANE METALLOPROTEASE ARASP2, CHLOROPLASTIC-RELATED"/>
    <property type="match status" value="1"/>
</dbReference>
<evidence type="ECO:0000256" key="10">
    <source>
        <dbReference type="ARBA" id="ARBA00023136"/>
    </source>
</evidence>
<dbReference type="InterPro" id="IPR041489">
    <property type="entry name" value="PDZ_6"/>
</dbReference>
<evidence type="ECO:0000256" key="8">
    <source>
        <dbReference type="ARBA" id="ARBA00022989"/>
    </source>
</evidence>